<organism evidence="2 3">
    <name type="scientific">Lacrimispora xylanolytica</name>
    <dbReference type="NCBI Taxonomy" id="29375"/>
    <lineage>
        <taxon>Bacteria</taxon>
        <taxon>Bacillati</taxon>
        <taxon>Bacillota</taxon>
        <taxon>Clostridia</taxon>
        <taxon>Lachnospirales</taxon>
        <taxon>Lachnospiraceae</taxon>
        <taxon>Lacrimispora</taxon>
    </lineage>
</organism>
<sequence>MMRRIERDNTGQIKPGQDLVVAGYAGLSGTIKIAGHKKEELYQWFSKDYVDRILSQEGKEPVIDFADLKKWGATEWEPSGEGGILKTLWDLSGAYMTGIRFSLRRIPVKQETIELCERYDLNPYRLYSAGCFLMTADNGADLLEALKEHGIEGAVIGKVTEGIGRILDHGDGVGYLDRPTKDELYKVIE</sequence>
<evidence type="ECO:0000313" key="3">
    <source>
        <dbReference type="Proteomes" id="UP001163115"/>
    </source>
</evidence>
<name>A0ABY7ADN2_9FIRM</name>
<dbReference type="InterPro" id="IPR010918">
    <property type="entry name" value="PurM-like_C_dom"/>
</dbReference>
<dbReference type="SUPFAM" id="SSF56042">
    <property type="entry name" value="PurM C-terminal domain-like"/>
    <property type="match status" value="1"/>
</dbReference>
<dbReference type="EMBL" id="CP113524">
    <property type="protein sequence ID" value="WAJ23637.1"/>
    <property type="molecule type" value="Genomic_DNA"/>
</dbReference>
<accession>A0ABY7ADN2</accession>
<protein>
    <submittedName>
        <fullName evidence="2">AIR synthase-related protein</fullName>
    </submittedName>
</protein>
<dbReference type="PANTHER" id="PTHR30303:SF4">
    <property type="entry name" value="HYDROGENASE EXPRESSION_FORMATION PROTEIN HYPE"/>
    <property type="match status" value="1"/>
</dbReference>
<evidence type="ECO:0000259" key="1">
    <source>
        <dbReference type="Pfam" id="PF02769"/>
    </source>
</evidence>
<dbReference type="InterPro" id="IPR036676">
    <property type="entry name" value="PurM-like_C_sf"/>
</dbReference>
<reference evidence="2" key="1">
    <citation type="submission" date="2022-11" db="EMBL/GenBank/DDBJ databases">
        <title>Lacrimispora xylanolytica sy1, complete genome.</title>
        <authorList>
            <person name="Choi S."/>
        </authorList>
    </citation>
    <scope>NUCLEOTIDE SEQUENCE</scope>
    <source>
        <strain evidence="2">Sy1</strain>
    </source>
</reference>
<dbReference type="InterPro" id="IPR011854">
    <property type="entry name" value="HypE"/>
</dbReference>
<dbReference type="Gene3D" id="3.90.650.10">
    <property type="entry name" value="PurM-like C-terminal domain"/>
    <property type="match status" value="1"/>
</dbReference>
<dbReference type="PANTHER" id="PTHR30303">
    <property type="entry name" value="HYDROGENASE ISOENZYMES FORMATION PROTEIN HYPE"/>
    <property type="match status" value="1"/>
</dbReference>
<gene>
    <name evidence="2" type="ORF">OW255_19105</name>
</gene>
<dbReference type="RefSeq" id="WP_268115007.1">
    <property type="nucleotide sequence ID" value="NZ_CP113524.1"/>
</dbReference>
<dbReference type="Proteomes" id="UP001163115">
    <property type="component" value="Chromosome"/>
</dbReference>
<feature type="domain" description="PurM-like C-terminal" evidence="1">
    <location>
        <begin position="80"/>
        <end position="162"/>
    </location>
</feature>
<keyword evidence="3" id="KW-1185">Reference proteome</keyword>
<proteinExistence type="predicted"/>
<evidence type="ECO:0000313" key="2">
    <source>
        <dbReference type="EMBL" id="WAJ23637.1"/>
    </source>
</evidence>
<dbReference type="Pfam" id="PF02769">
    <property type="entry name" value="AIRS_C"/>
    <property type="match status" value="1"/>
</dbReference>